<protein>
    <submittedName>
        <fullName evidence="2">ABC-three component system protein</fullName>
    </submittedName>
</protein>
<name>A0ABW5JY30_9FLAO</name>
<feature type="domain" description="ABC-three component systems C-terminal" evidence="1">
    <location>
        <begin position="121"/>
        <end position="376"/>
    </location>
</feature>
<dbReference type="Proteomes" id="UP001597467">
    <property type="component" value="Unassembled WGS sequence"/>
</dbReference>
<evidence type="ECO:0000259" key="1">
    <source>
        <dbReference type="Pfam" id="PF20276"/>
    </source>
</evidence>
<comment type="caution">
    <text evidence="2">The sequence shown here is derived from an EMBL/GenBank/DDBJ whole genome shotgun (WGS) entry which is preliminary data.</text>
</comment>
<dbReference type="RefSeq" id="WP_379899772.1">
    <property type="nucleotide sequence ID" value="NZ_JBHULM010000001.1"/>
</dbReference>
<reference evidence="3" key="1">
    <citation type="journal article" date="2019" name="Int. J. Syst. Evol. Microbiol.">
        <title>The Global Catalogue of Microorganisms (GCM) 10K type strain sequencing project: providing services to taxonomists for standard genome sequencing and annotation.</title>
        <authorList>
            <consortium name="The Broad Institute Genomics Platform"/>
            <consortium name="The Broad Institute Genome Sequencing Center for Infectious Disease"/>
            <person name="Wu L."/>
            <person name="Ma J."/>
        </authorList>
    </citation>
    <scope>NUCLEOTIDE SEQUENCE [LARGE SCALE GENOMIC DNA]</scope>
    <source>
        <strain evidence="3">KCTC 42808</strain>
    </source>
</reference>
<proteinExistence type="predicted"/>
<sequence>MKQLIDPNDIHTAAATWSGFIYQGKVALYHVLKLLNTDANALDYSLQLDSLEDFAIVDADINPITLHQVKAMKSNLYSAYKDAFDKLEQRLITFPCNGAYFHVSTQNEKTDAQIKAIHPTINIYNYGGSSFCQLKDINSLCEEQIALYLNNNQLAHYNNVENISALRNGLESLICSQIIEIHANNHTCNGLTISEGAYYFIIPLENFKDKLVSDPTTILNKDYFLFLTKNIINHYYLEFCHDIEEEGEVTEAEKTKLANYLIQINGLDDKSLVKFIQSILPHREVKLNSILDFKNNNIDSEEFRDAFLQALHQLVESKGKIGNNLTWIGNDRLTYTATAINSSNARIKSVCRKIYDNINEVDIEVPYESDKLITSSIEVESIEKVLNHQTQVEDVDEENINNVNNVTKWSNVSLTTLENAKKQIK</sequence>
<dbReference type="EMBL" id="JBHULM010000001">
    <property type="protein sequence ID" value="MFD2540744.1"/>
    <property type="molecule type" value="Genomic_DNA"/>
</dbReference>
<accession>A0ABW5JY30</accession>
<keyword evidence="3" id="KW-1185">Reference proteome</keyword>
<dbReference type="Pfam" id="PF20276">
    <property type="entry name" value="CTD1"/>
    <property type="match status" value="1"/>
</dbReference>
<gene>
    <name evidence="2" type="ORF">ACFSSB_00315</name>
</gene>
<evidence type="ECO:0000313" key="3">
    <source>
        <dbReference type="Proteomes" id="UP001597467"/>
    </source>
</evidence>
<evidence type="ECO:0000313" key="2">
    <source>
        <dbReference type="EMBL" id="MFD2540744.1"/>
    </source>
</evidence>
<organism evidence="2 3">
    <name type="scientific">Lacinutrix gracilariae</name>
    <dbReference type="NCBI Taxonomy" id="1747198"/>
    <lineage>
        <taxon>Bacteria</taxon>
        <taxon>Pseudomonadati</taxon>
        <taxon>Bacteroidota</taxon>
        <taxon>Flavobacteriia</taxon>
        <taxon>Flavobacteriales</taxon>
        <taxon>Flavobacteriaceae</taxon>
        <taxon>Lacinutrix</taxon>
    </lineage>
</organism>
<dbReference type="InterPro" id="IPR046920">
    <property type="entry name" value="ABC-3C_CTD1"/>
</dbReference>